<reference evidence="3 4" key="1">
    <citation type="journal article" date="2019" name="Int. J. Syst. Evol. Microbiol.">
        <title>The Global Catalogue of Microorganisms (GCM) 10K type strain sequencing project: providing services to taxonomists for standard genome sequencing and annotation.</title>
        <authorList>
            <consortium name="The Broad Institute Genomics Platform"/>
            <consortium name="The Broad Institute Genome Sequencing Center for Infectious Disease"/>
            <person name="Wu L."/>
            <person name="Ma J."/>
        </authorList>
    </citation>
    <scope>NUCLEOTIDE SEQUENCE [LARGE SCALE GENOMIC DNA]</scope>
    <source>
        <strain evidence="3 4">JCM 15608</strain>
    </source>
</reference>
<name>A0ABN1L5X4_9GAMM</name>
<keyword evidence="3" id="KW-0131">Cell cycle</keyword>
<dbReference type="Gene3D" id="3.40.50.300">
    <property type="entry name" value="P-loop containing nucleotide triphosphate hydrolases"/>
    <property type="match status" value="1"/>
</dbReference>
<organism evidence="3 4">
    <name type="scientific">Colwellia asteriadis</name>
    <dbReference type="NCBI Taxonomy" id="517723"/>
    <lineage>
        <taxon>Bacteria</taxon>
        <taxon>Pseudomonadati</taxon>
        <taxon>Pseudomonadota</taxon>
        <taxon>Gammaproteobacteria</taxon>
        <taxon>Alteromonadales</taxon>
        <taxon>Colwelliaceae</taxon>
        <taxon>Colwellia</taxon>
    </lineage>
</organism>
<dbReference type="Pfam" id="PF03969">
    <property type="entry name" value="AFG1_ATPase"/>
    <property type="match status" value="2"/>
</dbReference>
<evidence type="ECO:0000313" key="4">
    <source>
        <dbReference type="Proteomes" id="UP001500021"/>
    </source>
</evidence>
<gene>
    <name evidence="3" type="primary">zapE_2</name>
    <name evidence="3" type="ORF">GCM10009111_14550</name>
</gene>
<keyword evidence="3" id="KW-0132">Cell division</keyword>
<dbReference type="EMBL" id="BAAAFA010000004">
    <property type="protein sequence ID" value="GAA0815786.1"/>
    <property type="molecule type" value="Genomic_DNA"/>
</dbReference>
<evidence type="ECO:0000256" key="1">
    <source>
        <dbReference type="ARBA" id="ARBA00022741"/>
    </source>
</evidence>
<proteinExistence type="predicted"/>
<dbReference type="InterPro" id="IPR027417">
    <property type="entry name" value="P-loop_NTPase"/>
</dbReference>
<evidence type="ECO:0000256" key="2">
    <source>
        <dbReference type="ARBA" id="ARBA00022840"/>
    </source>
</evidence>
<dbReference type="NCBIfam" id="NF040713">
    <property type="entry name" value="ZapE"/>
    <property type="match status" value="1"/>
</dbReference>
<dbReference type="PANTHER" id="PTHR12169">
    <property type="entry name" value="ATPASE N2B"/>
    <property type="match status" value="1"/>
</dbReference>
<keyword evidence="4" id="KW-1185">Reference proteome</keyword>
<evidence type="ECO:0000313" key="3">
    <source>
        <dbReference type="EMBL" id="GAA0815786.1"/>
    </source>
</evidence>
<keyword evidence="2" id="KW-0067">ATP-binding</keyword>
<keyword evidence="1" id="KW-0547">Nucleotide-binding</keyword>
<accession>A0ABN1L5X4</accession>
<comment type="caution">
    <text evidence="3">The sequence shown here is derived from an EMBL/GenBank/DDBJ whole genome shotgun (WGS) entry which is preliminary data.</text>
</comment>
<dbReference type="SUPFAM" id="SSF52540">
    <property type="entry name" value="P-loop containing nucleoside triphosphate hydrolases"/>
    <property type="match status" value="1"/>
</dbReference>
<dbReference type="PANTHER" id="PTHR12169:SF6">
    <property type="entry name" value="AFG1-LIKE ATPASE"/>
    <property type="match status" value="1"/>
</dbReference>
<dbReference type="RefSeq" id="WP_343816677.1">
    <property type="nucleotide sequence ID" value="NZ_BAAAFA010000004.1"/>
</dbReference>
<protein>
    <submittedName>
        <fullName evidence="3">Cell division protein ZapE</fullName>
    </submittedName>
</protein>
<dbReference type="InterPro" id="IPR005654">
    <property type="entry name" value="ATPase_AFG1-like"/>
</dbReference>
<dbReference type="GO" id="GO:0051301">
    <property type="term" value="P:cell division"/>
    <property type="evidence" value="ECO:0007669"/>
    <property type="project" value="UniProtKB-KW"/>
</dbReference>
<sequence>MKLAYQKLLDSNELSFDEAQVNAVDALNQLAEQLLNADKSTTASAKIKGLYFYGRVGRGKTMLMDLFYQNLSLNSKKRIHFHHFMEGVHLQLNRLKGTPDPLAVIAKQWAKEIKLLCFDEFFVSDIADAMLLAGLFSALFKEGVILVATSNSQPELLYRNGLQRERFVPTIALINQYCNVLSIDGDIDHRRKKHLPLDAYKHYFLIEQAGNDKLEQRFLQLTQLDSLYQADIINNQVESGQGISKDVSDEVIKKIIINNRDISYLYKTETVIWFDFFALCSGPRSQRDYIQLAKAYKTVLISNVPTFSGNLVPAVFSGVEDNYQRSGNLLSELRQLDDEARRFIALVDEFYDQNIVLIISAEVDIEALYQGQQLAFEFERCKSRLYQMQK</sequence>
<dbReference type="Proteomes" id="UP001500021">
    <property type="component" value="Unassembled WGS sequence"/>
</dbReference>